<evidence type="ECO:0000313" key="1">
    <source>
        <dbReference type="EMBL" id="CEK67378.1"/>
    </source>
</evidence>
<reference evidence="1" key="1">
    <citation type="submission" date="2014-12" db="EMBL/GenBank/DDBJ databases">
        <title>Insight into the proteome of Arion vulgaris.</title>
        <authorList>
            <person name="Aradska J."/>
            <person name="Bulat T."/>
            <person name="Smidak R."/>
            <person name="Sarate P."/>
            <person name="Gangsoo J."/>
            <person name="Sialana F."/>
            <person name="Bilban M."/>
            <person name="Lubec G."/>
        </authorList>
    </citation>
    <scope>NUCLEOTIDE SEQUENCE</scope>
    <source>
        <tissue evidence="1">Skin</tissue>
    </source>
</reference>
<accession>A0A0B6ZFQ2</accession>
<feature type="non-terminal residue" evidence="1">
    <location>
        <position position="241"/>
    </location>
</feature>
<dbReference type="EMBL" id="HACG01020513">
    <property type="protein sequence ID" value="CEK67378.1"/>
    <property type="molecule type" value="Transcribed_RNA"/>
</dbReference>
<gene>
    <name evidence="1" type="primary">ORF62404</name>
</gene>
<name>A0A0B6ZFQ2_9EUPU</name>
<organism evidence="1">
    <name type="scientific">Arion vulgaris</name>
    <dbReference type="NCBI Taxonomy" id="1028688"/>
    <lineage>
        <taxon>Eukaryota</taxon>
        <taxon>Metazoa</taxon>
        <taxon>Spiralia</taxon>
        <taxon>Lophotrochozoa</taxon>
        <taxon>Mollusca</taxon>
        <taxon>Gastropoda</taxon>
        <taxon>Heterobranchia</taxon>
        <taxon>Euthyneura</taxon>
        <taxon>Panpulmonata</taxon>
        <taxon>Eupulmonata</taxon>
        <taxon>Stylommatophora</taxon>
        <taxon>Helicina</taxon>
        <taxon>Arionoidea</taxon>
        <taxon>Arionidae</taxon>
        <taxon>Arion</taxon>
    </lineage>
</organism>
<protein>
    <submittedName>
        <fullName evidence="1">Uncharacterized protein</fullName>
    </submittedName>
</protein>
<proteinExistence type="predicted"/>
<sequence>MEGVQSFFPTEHSKAFSFSHKAFSFTPASVNDSKCQKSKSDEGITASLNKLKNNKNVQYQEFHIKSSHQFDFNVQQVQHSTDQFSDVHSKCNTSPSLTQIQPSLKKLVTKTTTTSQFSFSLSGPVNQWKELNVIPEKLPESSLVKPAAISLADLAKQHKSQRAKFDSPQNSISVSSEKVNMSNLSLLLTKVSAQKISPSLNVCNHLGSYAGGSENEKLEEINIHDAESMPMVSISSSTISL</sequence>
<dbReference type="AlphaFoldDB" id="A0A0B6ZFQ2"/>